<gene>
    <name evidence="1" type="ORF">R7226_00995</name>
</gene>
<accession>A0ABU4HLJ2</accession>
<evidence type="ECO:0008006" key="3">
    <source>
        <dbReference type="Google" id="ProtNLM"/>
    </source>
</evidence>
<evidence type="ECO:0000313" key="1">
    <source>
        <dbReference type="EMBL" id="MDW5592894.1"/>
    </source>
</evidence>
<comment type="caution">
    <text evidence="1">The sequence shown here is derived from an EMBL/GenBank/DDBJ whole genome shotgun (WGS) entry which is preliminary data.</text>
</comment>
<sequence length="218" mass="23682">MLPFALQAVSECPAHADLALALGAEFEPLDADEADAELDALAGELMDLRHAAPREQLLGCAAAVAERFTTVATPQRIARDCVLDDLLLHRVLRRNAGHALPLTVVAVEAGRRVGIPLGIVGRGREQYLAHAAFADPHVADMAQPGRLVDLGGREDEVGWQCAHQLAALLLNRIAERAERIGNVTWALQAAELRLALPVGEEARERMERDLQRVRARLN</sequence>
<dbReference type="Proteomes" id="UP001284601">
    <property type="component" value="Unassembled WGS sequence"/>
</dbReference>
<protein>
    <recommendedName>
        <fullName evidence="3">Protein SirB1 N-terminal domain-containing protein</fullName>
    </recommendedName>
</protein>
<keyword evidence="2" id="KW-1185">Reference proteome</keyword>
<dbReference type="RefSeq" id="WP_318595151.1">
    <property type="nucleotide sequence ID" value="NZ_JAWSTH010000001.1"/>
</dbReference>
<organism evidence="1 2">
    <name type="scientific">Conexibacter stalactiti</name>
    <dbReference type="NCBI Taxonomy" id="1940611"/>
    <lineage>
        <taxon>Bacteria</taxon>
        <taxon>Bacillati</taxon>
        <taxon>Actinomycetota</taxon>
        <taxon>Thermoleophilia</taxon>
        <taxon>Solirubrobacterales</taxon>
        <taxon>Conexibacteraceae</taxon>
        <taxon>Conexibacter</taxon>
    </lineage>
</organism>
<name>A0ABU4HLJ2_9ACTN</name>
<dbReference type="EMBL" id="JAWSTH010000001">
    <property type="protein sequence ID" value="MDW5592894.1"/>
    <property type="molecule type" value="Genomic_DNA"/>
</dbReference>
<proteinExistence type="predicted"/>
<evidence type="ECO:0000313" key="2">
    <source>
        <dbReference type="Proteomes" id="UP001284601"/>
    </source>
</evidence>
<reference evidence="2" key="1">
    <citation type="submission" date="2023-07" db="EMBL/GenBank/DDBJ databases">
        <title>Conexibacter stalactiti sp. nov., isolated from stalactites in a lava cave and emended description of the genus Conexibacter.</title>
        <authorList>
            <person name="Lee S.D."/>
        </authorList>
    </citation>
    <scope>NUCLEOTIDE SEQUENCE [LARGE SCALE GENOMIC DNA]</scope>
    <source>
        <strain evidence="2">KCTC 39840</strain>
    </source>
</reference>